<dbReference type="RefSeq" id="WP_264943642.1">
    <property type="nucleotide sequence ID" value="NZ_JAPDRA010000003.1"/>
</dbReference>
<evidence type="ECO:0000256" key="1">
    <source>
        <dbReference type="SAM" id="MobiDB-lite"/>
    </source>
</evidence>
<proteinExistence type="predicted"/>
<comment type="caution">
    <text evidence="2">The sequence shown here is derived from an EMBL/GenBank/DDBJ whole genome shotgun (WGS) entry which is preliminary data.</text>
</comment>
<sequence length="241" mass="25414">MRGQLRIKSRLAPFRRAGISFPTTAEAVPVDIRELDGARLLALASDPALTIQIGQEDGSFAPLKAVQGTFSTYIEAGDFELTAQGDQRGSPPPLSPEMFQRLIDSLVEGSEPIAPPEPGAVGEGQAELNDQIARQSALIQELSGELDRVRTLMSERGHGRIEDLLDSWDRLAGAMAPILELAGDEGRGKGEVTTDFVRGLVAELKALRGSPPAPGAAAEPVPAEEPAPAKGKKPGKAPARS</sequence>
<feature type="compositionally biased region" description="Low complexity" evidence="1">
    <location>
        <begin position="215"/>
        <end position="229"/>
    </location>
</feature>
<dbReference type="Proteomes" id="UP001596977">
    <property type="component" value="Unassembled WGS sequence"/>
</dbReference>
<dbReference type="EMBL" id="JBHTJG010000003">
    <property type="protein sequence ID" value="MFD0946270.1"/>
    <property type="molecule type" value="Genomic_DNA"/>
</dbReference>
<evidence type="ECO:0000313" key="2">
    <source>
        <dbReference type="EMBL" id="MFD0946270.1"/>
    </source>
</evidence>
<accession>A0ABW3H6G9</accession>
<gene>
    <name evidence="2" type="ORF">ACFQ1E_07980</name>
</gene>
<protein>
    <submittedName>
        <fullName evidence="2">Uncharacterized protein</fullName>
    </submittedName>
</protein>
<reference evidence="3" key="1">
    <citation type="journal article" date="2019" name="Int. J. Syst. Evol. Microbiol.">
        <title>The Global Catalogue of Microorganisms (GCM) 10K type strain sequencing project: providing services to taxonomists for standard genome sequencing and annotation.</title>
        <authorList>
            <consortium name="The Broad Institute Genomics Platform"/>
            <consortium name="The Broad Institute Genome Sequencing Center for Infectious Disease"/>
            <person name="Wu L."/>
            <person name="Ma J."/>
        </authorList>
    </citation>
    <scope>NUCLEOTIDE SEQUENCE [LARGE SCALE GENOMIC DNA]</scope>
    <source>
        <strain evidence="3">CCUG 62982</strain>
    </source>
</reference>
<organism evidence="2 3">
    <name type="scientific">Sphingomonas canadensis</name>
    <dbReference type="NCBI Taxonomy" id="1219257"/>
    <lineage>
        <taxon>Bacteria</taxon>
        <taxon>Pseudomonadati</taxon>
        <taxon>Pseudomonadota</taxon>
        <taxon>Alphaproteobacteria</taxon>
        <taxon>Sphingomonadales</taxon>
        <taxon>Sphingomonadaceae</taxon>
        <taxon>Sphingomonas</taxon>
    </lineage>
</organism>
<name>A0ABW3H6G9_9SPHN</name>
<feature type="region of interest" description="Disordered" evidence="1">
    <location>
        <begin position="207"/>
        <end position="241"/>
    </location>
</feature>
<keyword evidence="3" id="KW-1185">Reference proteome</keyword>
<evidence type="ECO:0000313" key="3">
    <source>
        <dbReference type="Proteomes" id="UP001596977"/>
    </source>
</evidence>